<protein>
    <submittedName>
        <fullName evidence="1">Uncharacterized protein</fullName>
    </submittedName>
</protein>
<proteinExistence type="predicted"/>
<evidence type="ECO:0000313" key="2">
    <source>
        <dbReference type="Proteomes" id="UP001420932"/>
    </source>
</evidence>
<organism evidence="1 2">
    <name type="scientific">Stephania yunnanensis</name>
    <dbReference type="NCBI Taxonomy" id="152371"/>
    <lineage>
        <taxon>Eukaryota</taxon>
        <taxon>Viridiplantae</taxon>
        <taxon>Streptophyta</taxon>
        <taxon>Embryophyta</taxon>
        <taxon>Tracheophyta</taxon>
        <taxon>Spermatophyta</taxon>
        <taxon>Magnoliopsida</taxon>
        <taxon>Ranunculales</taxon>
        <taxon>Menispermaceae</taxon>
        <taxon>Menispermoideae</taxon>
        <taxon>Cissampelideae</taxon>
        <taxon>Stephania</taxon>
    </lineage>
</organism>
<comment type="caution">
    <text evidence="1">The sequence shown here is derived from an EMBL/GenBank/DDBJ whole genome shotgun (WGS) entry which is preliminary data.</text>
</comment>
<dbReference type="AlphaFoldDB" id="A0AAP0PSP6"/>
<dbReference type="Gene3D" id="6.10.250.940">
    <property type="match status" value="1"/>
</dbReference>
<sequence>MTYERRFYFNLPEVQKALHANKINLPYSWSMCSRFYIVLNYNLCNFYRSSAQQFVLFQGIFFHLHLYSSQNKKKSQ</sequence>
<dbReference type="EMBL" id="JBBNAF010000004">
    <property type="protein sequence ID" value="KAK9151556.1"/>
    <property type="molecule type" value="Genomic_DNA"/>
</dbReference>
<accession>A0AAP0PSP6</accession>
<reference evidence="1 2" key="1">
    <citation type="submission" date="2024-01" db="EMBL/GenBank/DDBJ databases">
        <title>Genome assemblies of Stephania.</title>
        <authorList>
            <person name="Yang L."/>
        </authorList>
    </citation>
    <scope>NUCLEOTIDE SEQUENCE [LARGE SCALE GENOMIC DNA]</scope>
    <source>
        <strain evidence="1">YNDBR</strain>
        <tissue evidence="1">Leaf</tissue>
    </source>
</reference>
<gene>
    <name evidence="1" type="ORF">Syun_009865</name>
</gene>
<dbReference type="Proteomes" id="UP001420932">
    <property type="component" value="Unassembled WGS sequence"/>
</dbReference>
<keyword evidence="2" id="KW-1185">Reference proteome</keyword>
<name>A0AAP0PSP6_9MAGN</name>
<evidence type="ECO:0000313" key="1">
    <source>
        <dbReference type="EMBL" id="KAK9151556.1"/>
    </source>
</evidence>